<protein>
    <submittedName>
        <fullName evidence="1">Uncharacterized protein</fullName>
    </submittedName>
</protein>
<keyword evidence="2" id="KW-1185">Reference proteome</keyword>
<gene>
    <name evidence="1" type="ORF">BpHYR1_041666</name>
</gene>
<name>A0A3M7STF1_BRAPC</name>
<dbReference type="EMBL" id="REGN01000798">
    <property type="protein sequence ID" value="RNA38989.1"/>
    <property type="molecule type" value="Genomic_DNA"/>
</dbReference>
<sequence length="61" mass="7031">MSKRHDNSVLSKDNFFARVNVKFGLFLESHMLENPIILPFLEIMTNIPNTTNESKFAFSKA</sequence>
<accession>A0A3M7STF1</accession>
<reference evidence="1 2" key="1">
    <citation type="journal article" date="2018" name="Sci. Rep.">
        <title>Genomic signatures of local adaptation to the degree of environmental predictability in rotifers.</title>
        <authorList>
            <person name="Franch-Gras L."/>
            <person name="Hahn C."/>
            <person name="Garcia-Roger E.M."/>
            <person name="Carmona M.J."/>
            <person name="Serra M."/>
            <person name="Gomez A."/>
        </authorList>
    </citation>
    <scope>NUCLEOTIDE SEQUENCE [LARGE SCALE GENOMIC DNA]</scope>
    <source>
        <strain evidence="1">HYR1</strain>
    </source>
</reference>
<evidence type="ECO:0000313" key="2">
    <source>
        <dbReference type="Proteomes" id="UP000276133"/>
    </source>
</evidence>
<evidence type="ECO:0000313" key="1">
    <source>
        <dbReference type="EMBL" id="RNA38989.1"/>
    </source>
</evidence>
<proteinExistence type="predicted"/>
<comment type="caution">
    <text evidence="1">The sequence shown here is derived from an EMBL/GenBank/DDBJ whole genome shotgun (WGS) entry which is preliminary data.</text>
</comment>
<dbReference type="AlphaFoldDB" id="A0A3M7STF1"/>
<dbReference type="Proteomes" id="UP000276133">
    <property type="component" value="Unassembled WGS sequence"/>
</dbReference>
<organism evidence="1 2">
    <name type="scientific">Brachionus plicatilis</name>
    <name type="common">Marine rotifer</name>
    <name type="synonym">Brachionus muelleri</name>
    <dbReference type="NCBI Taxonomy" id="10195"/>
    <lineage>
        <taxon>Eukaryota</taxon>
        <taxon>Metazoa</taxon>
        <taxon>Spiralia</taxon>
        <taxon>Gnathifera</taxon>
        <taxon>Rotifera</taxon>
        <taxon>Eurotatoria</taxon>
        <taxon>Monogononta</taxon>
        <taxon>Pseudotrocha</taxon>
        <taxon>Ploima</taxon>
        <taxon>Brachionidae</taxon>
        <taxon>Brachionus</taxon>
    </lineage>
</organism>